<sequence>MSFHSLDSAFDALLGPDATIECLLTVEEPLFHEAAVFDPATDQLFVTSNRLIDGSGNQRVQISRVHLKNDASQVSMAALSCANIAMGNGGVNYKDGMMILCDQGGRSAPSALYLVDMAAPEKTQLLISGFFSRGFNSVNDVVVHSDGSIWFTDPTYGFEQGYRPKPQLPPQVYRYVPPREGVAGSGSIRAIADGFGHPNGLCFSPDEHILYVTDTDRVCGDGSIRDDRASSIYAFDIMVVKGQPFLANRRLYAMAENGIPDGIKCDLEGNVYSGCGDGVDVWNEGGKLIGKILVEGGIANFCFGKNGEMFLLNETRLWRARLKGGVKGALLGL</sequence>
<dbReference type="STRING" id="1664694.A0A0N1NYV4"/>
<dbReference type="Pfam" id="PF08450">
    <property type="entry name" value="SGL"/>
    <property type="match status" value="1"/>
</dbReference>
<dbReference type="Proteomes" id="UP000038010">
    <property type="component" value="Unassembled WGS sequence"/>
</dbReference>
<name>A0A0N1NYV4_9EURO</name>
<dbReference type="PANTHER" id="PTHR47064">
    <property type="entry name" value="PUTATIVE (AFU_ORTHOLOGUE AFUA_1G08990)-RELATED"/>
    <property type="match status" value="1"/>
</dbReference>
<dbReference type="InterPro" id="IPR013658">
    <property type="entry name" value="SGL"/>
</dbReference>
<dbReference type="SUPFAM" id="SSF63829">
    <property type="entry name" value="Calcium-dependent phosphotriesterase"/>
    <property type="match status" value="1"/>
</dbReference>
<comment type="caution">
    <text evidence="2">The sequence shown here is derived from an EMBL/GenBank/DDBJ whole genome shotgun (WGS) entry which is preliminary data.</text>
</comment>
<feature type="domain" description="SMP-30/Gluconolactonase/LRE-like region" evidence="1">
    <location>
        <begin position="61"/>
        <end position="306"/>
    </location>
</feature>
<dbReference type="GeneID" id="28731028"/>
<protein>
    <submittedName>
        <fullName evidence="2">Gluconolactonase</fullName>
    </submittedName>
</protein>
<gene>
    <name evidence="2" type="ORF">AB675_10380</name>
</gene>
<evidence type="ECO:0000259" key="1">
    <source>
        <dbReference type="Pfam" id="PF08450"/>
    </source>
</evidence>
<evidence type="ECO:0000313" key="3">
    <source>
        <dbReference type="Proteomes" id="UP000038010"/>
    </source>
</evidence>
<dbReference type="InterPro" id="IPR011042">
    <property type="entry name" value="6-blade_b-propeller_TolB-like"/>
</dbReference>
<keyword evidence="3" id="KW-1185">Reference proteome</keyword>
<accession>A0A0N1NYV4</accession>
<dbReference type="RefSeq" id="XP_017997315.1">
    <property type="nucleotide sequence ID" value="XM_018139148.1"/>
</dbReference>
<dbReference type="PANTHER" id="PTHR47064:SF2">
    <property type="entry name" value="SMP-30_GLUCONOLACTONASE_LRE-LIKE REGION DOMAIN-CONTAINING PROTEIN-RELATED"/>
    <property type="match status" value="1"/>
</dbReference>
<proteinExistence type="predicted"/>
<dbReference type="AlphaFoldDB" id="A0A0N1NYV4"/>
<dbReference type="OrthoDB" id="423498at2759"/>
<evidence type="ECO:0000313" key="2">
    <source>
        <dbReference type="EMBL" id="KPI37352.1"/>
    </source>
</evidence>
<dbReference type="EMBL" id="LFJN01000024">
    <property type="protein sequence ID" value="KPI37352.1"/>
    <property type="molecule type" value="Genomic_DNA"/>
</dbReference>
<dbReference type="InterPro" id="IPR052988">
    <property type="entry name" value="Oryzine_lactonohydrolase"/>
</dbReference>
<dbReference type="VEuPathDB" id="FungiDB:AB675_10380"/>
<organism evidence="2 3">
    <name type="scientific">Cyphellophora attinorum</name>
    <dbReference type="NCBI Taxonomy" id="1664694"/>
    <lineage>
        <taxon>Eukaryota</taxon>
        <taxon>Fungi</taxon>
        <taxon>Dikarya</taxon>
        <taxon>Ascomycota</taxon>
        <taxon>Pezizomycotina</taxon>
        <taxon>Eurotiomycetes</taxon>
        <taxon>Chaetothyriomycetidae</taxon>
        <taxon>Chaetothyriales</taxon>
        <taxon>Cyphellophoraceae</taxon>
        <taxon>Cyphellophora</taxon>
    </lineage>
</organism>
<reference evidence="2 3" key="1">
    <citation type="submission" date="2015-06" db="EMBL/GenBank/DDBJ databases">
        <title>Draft genome of the ant-associated black yeast Phialophora attae CBS 131958.</title>
        <authorList>
            <person name="Moreno L.F."/>
            <person name="Stielow B.J."/>
            <person name="de Hoog S."/>
            <person name="Vicente V.A."/>
            <person name="Weiss V.A."/>
            <person name="de Vries M."/>
            <person name="Cruz L.M."/>
            <person name="Souza E.M."/>
        </authorList>
    </citation>
    <scope>NUCLEOTIDE SEQUENCE [LARGE SCALE GENOMIC DNA]</scope>
    <source>
        <strain evidence="2 3">CBS 131958</strain>
    </source>
</reference>
<dbReference type="Gene3D" id="2.120.10.30">
    <property type="entry name" value="TolB, C-terminal domain"/>
    <property type="match status" value="1"/>
</dbReference>